<protein>
    <recommendedName>
        <fullName evidence="2">STPR domain-containing protein</fullName>
    </recommendedName>
</protein>
<dbReference type="EMBL" id="BGPR01066119">
    <property type="protein sequence ID" value="GBO40781.1"/>
    <property type="molecule type" value="Genomic_DNA"/>
</dbReference>
<gene>
    <name evidence="3" type="ORF">AVEN_181169_1</name>
</gene>
<feature type="compositionally biased region" description="Basic and acidic residues" evidence="1">
    <location>
        <begin position="123"/>
        <end position="135"/>
    </location>
</feature>
<reference evidence="3 4" key="1">
    <citation type="journal article" date="2019" name="Sci. Rep.">
        <title>Orb-weaving spider Araneus ventricosus genome elucidates the spidroin gene catalogue.</title>
        <authorList>
            <person name="Kono N."/>
            <person name="Nakamura H."/>
            <person name="Ohtoshi R."/>
            <person name="Moran D.A.P."/>
            <person name="Shinohara A."/>
            <person name="Yoshida Y."/>
            <person name="Fujiwara M."/>
            <person name="Mori M."/>
            <person name="Tomita M."/>
            <person name="Arakawa K."/>
        </authorList>
    </citation>
    <scope>NUCLEOTIDE SEQUENCE [LARGE SCALE GENOMIC DNA]</scope>
</reference>
<evidence type="ECO:0000313" key="3">
    <source>
        <dbReference type="EMBL" id="GBO40781.1"/>
    </source>
</evidence>
<dbReference type="AlphaFoldDB" id="A0A4Y2WUB6"/>
<evidence type="ECO:0000313" key="4">
    <source>
        <dbReference type="Proteomes" id="UP000499080"/>
    </source>
</evidence>
<feature type="compositionally biased region" description="Basic and acidic residues" evidence="1">
    <location>
        <begin position="150"/>
        <end position="161"/>
    </location>
</feature>
<dbReference type="Proteomes" id="UP000499080">
    <property type="component" value="Unassembled WGS sequence"/>
</dbReference>
<dbReference type="Pfam" id="PF21107">
    <property type="entry name" value="STPRs"/>
    <property type="match status" value="1"/>
</dbReference>
<comment type="caution">
    <text evidence="3">The sequence shown here is derived from an EMBL/GenBank/DDBJ whole genome shotgun (WGS) entry which is preliminary data.</text>
</comment>
<organism evidence="3 4">
    <name type="scientific">Araneus ventricosus</name>
    <name type="common">Orbweaver spider</name>
    <name type="synonym">Epeira ventricosa</name>
    <dbReference type="NCBI Taxonomy" id="182803"/>
    <lineage>
        <taxon>Eukaryota</taxon>
        <taxon>Metazoa</taxon>
        <taxon>Ecdysozoa</taxon>
        <taxon>Arthropoda</taxon>
        <taxon>Chelicerata</taxon>
        <taxon>Arachnida</taxon>
        <taxon>Araneae</taxon>
        <taxon>Araneomorphae</taxon>
        <taxon>Entelegynae</taxon>
        <taxon>Araneoidea</taxon>
        <taxon>Araneidae</taxon>
        <taxon>Araneus</taxon>
    </lineage>
</organism>
<keyword evidence="4" id="KW-1185">Reference proteome</keyword>
<feature type="region of interest" description="Disordered" evidence="1">
    <location>
        <begin position="95"/>
        <end position="161"/>
    </location>
</feature>
<evidence type="ECO:0000256" key="1">
    <source>
        <dbReference type="SAM" id="MobiDB-lite"/>
    </source>
</evidence>
<proteinExistence type="predicted"/>
<dbReference type="OrthoDB" id="10057854at2759"/>
<dbReference type="InterPro" id="IPR048998">
    <property type="entry name" value="STPR"/>
</dbReference>
<sequence length="161" mass="18478">MDYQLDDILATLKAIAIFVSGLPPEASREVKEKVEEFTDKLNNLYGIYLKSIAELDTSVNASTQPITDAINAYKDGGFSMPQKYLRKFKKLKQEIHNDSQDRRAEETEEQRNNAIVGHLAQRGQERRDEETEKQRNSRLAVMGQGSQQSRTEETEEQRNND</sequence>
<feature type="domain" description="STPR" evidence="2">
    <location>
        <begin position="97"/>
        <end position="159"/>
    </location>
</feature>
<evidence type="ECO:0000259" key="2">
    <source>
        <dbReference type="Pfam" id="PF21107"/>
    </source>
</evidence>
<feature type="compositionally biased region" description="Basic and acidic residues" evidence="1">
    <location>
        <begin position="95"/>
        <end position="111"/>
    </location>
</feature>
<name>A0A4Y2WUB6_ARAVE</name>
<accession>A0A4Y2WUB6</accession>